<sequence>MQDLIHYHIDSMQALFEKNSETLIVCRECPGGTPTLPLSTLRAHLMTVHSIDCRHKCIYCFATFKWKQGKRASNTLLTSYFTFVKHRHECLQNLLLVNASNNDWNRIATEATRPVPLMKTDASVSLGKKKWHESLSGAKQLRIQTLDQKWKFHRHLSETALLEWRSFRHSPEQSTELTKDEENQRLRQQLEDTQDALQDARQQLLCIQDLLQDIQEKGVTPSTQAAPETPNQCRVSIPSPTHLNYEDWQSEFQQFDTPENSKQYMEVIPSPMDYDDFLGPTLCIDETIQQ</sequence>
<dbReference type="AlphaFoldDB" id="A0AAV6TI25"/>
<comment type="caution">
    <text evidence="2">The sequence shown here is derived from an EMBL/GenBank/DDBJ whole genome shotgun (WGS) entry which is preliminary data.</text>
</comment>
<evidence type="ECO:0000313" key="2">
    <source>
        <dbReference type="EMBL" id="KAG8171291.1"/>
    </source>
</evidence>
<gene>
    <name evidence="2" type="ORF">JTE90_027179</name>
</gene>
<accession>A0AAV6TI25</accession>
<proteinExistence type="predicted"/>
<name>A0AAV6TI25_9ARAC</name>
<dbReference type="EMBL" id="JAFNEN010004200">
    <property type="protein sequence ID" value="KAG8171291.1"/>
    <property type="molecule type" value="Genomic_DNA"/>
</dbReference>
<organism evidence="2 3">
    <name type="scientific">Oedothorax gibbosus</name>
    <dbReference type="NCBI Taxonomy" id="931172"/>
    <lineage>
        <taxon>Eukaryota</taxon>
        <taxon>Metazoa</taxon>
        <taxon>Ecdysozoa</taxon>
        <taxon>Arthropoda</taxon>
        <taxon>Chelicerata</taxon>
        <taxon>Arachnida</taxon>
        <taxon>Araneae</taxon>
        <taxon>Araneomorphae</taxon>
        <taxon>Entelegynae</taxon>
        <taxon>Araneoidea</taxon>
        <taxon>Linyphiidae</taxon>
        <taxon>Erigoninae</taxon>
        <taxon>Oedothorax</taxon>
    </lineage>
</organism>
<keyword evidence="3" id="KW-1185">Reference proteome</keyword>
<protein>
    <recommendedName>
        <fullName evidence="4">C2H2-type domain-containing protein</fullName>
    </recommendedName>
</protein>
<evidence type="ECO:0000313" key="3">
    <source>
        <dbReference type="Proteomes" id="UP000827092"/>
    </source>
</evidence>
<evidence type="ECO:0000256" key="1">
    <source>
        <dbReference type="SAM" id="Coils"/>
    </source>
</evidence>
<reference evidence="2 3" key="1">
    <citation type="journal article" date="2022" name="Nat. Ecol. Evol.">
        <title>A masculinizing supergene underlies an exaggerated male reproductive morph in a spider.</title>
        <authorList>
            <person name="Hendrickx F."/>
            <person name="De Corte Z."/>
            <person name="Sonet G."/>
            <person name="Van Belleghem S.M."/>
            <person name="Kostlbacher S."/>
            <person name="Vangestel C."/>
        </authorList>
    </citation>
    <scope>NUCLEOTIDE SEQUENCE [LARGE SCALE GENOMIC DNA]</scope>
    <source>
        <strain evidence="2">W744_W776</strain>
    </source>
</reference>
<keyword evidence="1" id="KW-0175">Coiled coil</keyword>
<evidence type="ECO:0008006" key="4">
    <source>
        <dbReference type="Google" id="ProtNLM"/>
    </source>
</evidence>
<dbReference type="Proteomes" id="UP000827092">
    <property type="component" value="Unassembled WGS sequence"/>
</dbReference>
<feature type="coiled-coil region" evidence="1">
    <location>
        <begin position="183"/>
        <end position="217"/>
    </location>
</feature>